<dbReference type="AlphaFoldDB" id="A0A371BE34"/>
<dbReference type="Pfam" id="PF06150">
    <property type="entry name" value="ChaB"/>
    <property type="match status" value="1"/>
</dbReference>
<evidence type="ECO:0000313" key="2">
    <source>
        <dbReference type="Proteomes" id="UP000263993"/>
    </source>
</evidence>
<reference evidence="2" key="1">
    <citation type="submission" date="2018-08" db="EMBL/GenBank/DDBJ databases">
        <authorList>
            <person name="Kim S.-J."/>
            <person name="Jung G.-Y."/>
        </authorList>
    </citation>
    <scope>NUCLEOTIDE SEQUENCE [LARGE SCALE GENOMIC DNA]</scope>
    <source>
        <strain evidence="2">GY_H</strain>
    </source>
</reference>
<sequence length="73" mass="8453">MPYRTNHELPPSVRTHLPAHGQDIYREAFNHAYGAHAGEADRERRAHMIAWAAVKRSYAKDGELWVPRQKFVS</sequence>
<protein>
    <submittedName>
        <fullName evidence="1">Cation transporter</fullName>
    </submittedName>
</protein>
<dbReference type="OrthoDB" id="73307at2"/>
<dbReference type="Proteomes" id="UP000263993">
    <property type="component" value="Unassembled WGS sequence"/>
</dbReference>
<dbReference type="RefSeq" id="WP_115517866.1">
    <property type="nucleotide sequence ID" value="NZ_QRGO01000001.1"/>
</dbReference>
<comment type="caution">
    <text evidence="1">The sequence shown here is derived from an EMBL/GenBank/DDBJ whole genome shotgun (WGS) entry which is preliminary data.</text>
</comment>
<accession>A0A371BE34</accession>
<name>A0A371BE34_9BRAD</name>
<proteinExistence type="predicted"/>
<organism evidence="1 2">
    <name type="scientific">Undibacter mobilis</name>
    <dbReference type="NCBI Taxonomy" id="2292256"/>
    <lineage>
        <taxon>Bacteria</taxon>
        <taxon>Pseudomonadati</taxon>
        <taxon>Pseudomonadota</taxon>
        <taxon>Alphaproteobacteria</taxon>
        <taxon>Hyphomicrobiales</taxon>
        <taxon>Nitrobacteraceae</taxon>
        <taxon>Undibacter</taxon>
    </lineage>
</organism>
<dbReference type="Gene3D" id="1.10.1740.70">
    <property type="entry name" value="ChaB"/>
    <property type="match status" value="1"/>
</dbReference>
<gene>
    <name evidence="1" type="ORF">DXH78_11660</name>
</gene>
<keyword evidence="2" id="KW-1185">Reference proteome</keyword>
<dbReference type="InterPro" id="IPR037205">
    <property type="entry name" value="ChaB_sf"/>
</dbReference>
<evidence type="ECO:0000313" key="1">
    <source>
        <dbReference type="EMBL" id="RDV05844.1"/>
    </source>
</evidence>
<dbReference type="EMBL" id="QRGO01000001">
    <property type="protein sequence ID" value="RDV05844.1"/>
    <property type="molecule type" value="Genomic_DNA"/>
</dbReference>
<dbReference type="InterPro" id="IPR009317">
    <property type="entry name" value="ChaB"/>
</dbReference>
<dbReference type="SUPFAM" id="SSF140376">
    <property type="entry name" value="ChaB-like"/>
    <property type="match status" value="1"/>
</dbReference>